<dbReference type="PANTHER" id="PTHR11452:SF66">
    <property type="entry name" value="ALPHA-GALACTOSIDASE"/>
    <property type="match status" value="1"/>
</dbReference>
<gene>
    <name evidence="6" type="ORF">RR48_00453</name>
</gene>
<dbReference type="EMBL" id="LADJ01064709">
    <property type="protein sequence ID" value="KPJ21661.1"/>
    <property type="molecule type" value="Genomic_DNA"/>
</dbReference>
<comment type="subunit">
    <text evidence="4">Homodimer.</text>
</comment>
<dbReference type="PROSITE" id="PS00512">
    <property type="entry name" value="ALPHA_GALACTOSIDASE"/>
    <property type="match status" value="1"/>
</dbReference>
<name>A0A0N0PFU6_PAPMA</name>
<dbReference type="GO" id="GO:0009311">
    <property type="term" value="P:oligosaccharide metabolic process"/>
    <property type="evidence" value="ECO:0007669"/>
    <property type="project" value="TreeGrafter"/>
</dbReference>
<keyword evidence="2 4" id="KW-0378">Hydrolase</keyword>
<evidence type="ECO:0000256" key="5">
    <source>
        <dbReference type="SAM" id="SignalP"/>
    </source>
</evidence>
<evidence type="ECO:0000256" key="1">
    <source>
        <dbReference type="ARBA" id="ARBA00009743"/>
    </source>
</evidence>
<dbReference type="Proteomes" id="UP000053240">
    <property type="component" value="Unassembled WGS sequence"/>
</dbReference>
<proteinExistence type="inferred from homology"/>
<reference evidence="6 7" key="1">
    <citation type="journal article" date="2015" name="Nat. Commun.">
        <title>Outbred genome sequencing and CRISPR/Cas9 gene editing in butterflies.</title>
        <authorList>
            <person name="Li X."/>
            <person name="Fan D."/>
            <person name="Zhang W."/>
            <person name="Liu G."/>
            <person name="Zhang L."/>
            <person name="Zhao L."/>
            <person name="Fang X."/>
            <person name="Chen L."/>
            <person name="Dong Y."/>
            <person name="Chen Y."/>
            <person name="Ding Y."/>
            <person name="Zhao R."/>
            <person name="Feng M."/>
            <person name="Zhu Y."/>
            <person name="Feng Y."/>
            <person name="Jiang X."/>
            <person name="Zhu D."/>
            <person name="Xiang H."/>
            <person name="Feng X."/>
            <person name="Li S."/>
            <person name="Wang J."/>
            <person name="Zhang G."/>
            <person name="Kronforst M.R."/>
            <person name="Wang W."/>
        </authorList>
    </citation>
    <scope>NUCLEOTIDE SEQUENCE [LARGE SCALE GENOMIC DNA]</scope>
    <source>
        <strain evidence="6">Ya'a_city_454_Pm</strain>
        <tissue evidence="6">Whole body</tissue>
    </source>
</reference>
<dbReference type="Pfam" id="PF16499">
    <property type="entry name" value="Melibiase_2"/>
    <property type="match status" value="1"/>
</dbReference>
<dbReference type="GO" id="GO:0016139">
    <property type="term" value="P:glycoside catabolic process"/>
    <property type="evidence" value="ECO:0007669"/>
    <property type="project" value="TreeGrafter"/>
</dbReference>
<organism evidence="6 7">
    <name type="scientific">Papilio machaon</name>
    <name type="common">Old World swallowtail butterfly</name>
    <dbReference type="NCBI Taxonomy" id="76193"/>
    <lineage>
        <taxon>Eukaryota</taxon>
        <taxon>Metazoa</taxon>
        <taxon>Ecdysozoa</taxon>
        <taxon>Arthropoda</taxon>
        <taxon>Hexapoda</taxon>
        <taxon>Insecta</taxon>
        <taxon>Pterygota</taxon>
        <taxon>Neoptera</taxon>
        <taxon>Endopterygota</taxon>
        <taxon>Lepidoptera</taxon>
        <taxon>Glossata</taxon>
        <taxon>Ditrysia</taxon>
        <taxon>Papilionoidea</taxon>
        <taxon>Papilionidae</taxon>
        <taxon>Papilioninae</taxon>
        <taxon>Papilio</taxon>
    </lineage>
</organism>
<dbReference type="PANTHER" id="PTHR11452">
    <property type="entry name" value="ALPHA-GALACTOSIDASE/ALPHA-N-ACETYLGALACTOSAMINIDASE"/>
    <property type="match status" value="1"/>
</dbReference>
<dbReference type="Gene3D" id="3.20.20.70">
    <property type="entry name" value="Aldolase class I"/>
    <property type="match status" value="1"/>
</dbReference>
<accession>A0A0N0PFU6</accession>
<keyword evidence="7" id="KW-1185">Reference proteome</keyword>
<feature type="chain" id="PRO_5005857447" description="Alpha-galactosidase" evidence="5">
    <location>
        <begin position="23"/>
        <end position="117"/>
    </location>
</feature>
<evidence type="ECO:0000256" key="2">
    <source>
        <dbReference type="ARBA" id="ARBA00022801"/>
    </source>
</evidence>
<feature type="signal peptide" evidence="5">
    <location>
        <begin position="1"/>
        <end position="22"/>
    </location>
</feature>
<dbReference type="InterPro" id="IPR013785">
    <property type="entry name" value="Aldolase_TIM"/>
</dbReference>
<comment type="similarity">
    <text evidence="1 4">Belongs to the glycosyl hydrolase 27 family.</text>
</comment>
<keyword evidence="4" id="KW-1015">Disulfide bond</keyword>
<keyword evidence="3 4" id="KW-0326">Glycosidase</keyword>
<dbReference type="AlphaFoldDB" id="A0A0N0PFU6"/>
<evidence type="ECO:0000256" key="3">
    <source>
        <dbReference type="ARBA" id="ARBA00023295"/>
    </source>
</evidence>
<dbReference type="SUPFAM" id="SSF51445">
    <property type="entry name" value="(Trans)glycosidases"/>
    <property type="match status" value="1"/>
</dbReference>
<dbReference type="EC" id="3.2.1.-" evidence="4"/>
<dbReference type="STRING" id="76193.A0A0N0PFU6"/>
<evidence type="ECO:0000256" key="4">
    <source>
        <dbReference type="RuleBase" id="RU361168"/>
    </source>
</evidence>
<dbReference type="InParanoid" id="A0A0N0PFU6"/>
<comment type="caution">
    <text evidence="6">The sequence shown here is derived from an EMBL/GenBank/DDBJ whole genome shotgun (WGS) entry which is preliminary data.</text>
</comment>
<sequence length="117" mass="13562">MSKTTMKILLYIFLWLLPSCLSLDNGLALTPPMGWLTWERFRCITDCKKYPQECISEALIKRTTDIMVKEGYLAAGYNYIAIDDCWLEKQRDANNRMVADRHRFPSGMKALADYVSI</sequence>
<dbReference type="InterPro" id="IPR000111">
    <property type="entry name" value="Glyco_hydro_27/36_CS"/>
</dbReference>
<evidence type="ECO:0000313" key="7">
    <source>
        <dbReference type="Proteomes" id="UP000053240"/>
    </source>
</evidence>
<keyword evidence="5" id="KW-0732">Signal</keyword>
<dbReference type="InterPro" id="IPR002241">
    <property type="entry name" value="Glyco_hydro_27"/>
</dbReference>
<protein>
    <recommendedName>
        <fullName evidence="4">Alpha-galactosidase</fullName>
        <ecNumber evidence="4">3.2.1.-</ecNumber>
    </recommendedName>
</protein>
<evidence type="ECO:0000313" key="6">
    <source>
        <dbReference type="EMBL" id="KPJ21661.1"/>
    </source>
</evidence>
<dbReference type="GO" id="GO:0005737">
    <property type="term" value="C:cytoplasm"/>
    <property type="evidence" value="ECO:0007669"/>
    <property type="project" value="TreeGrafter"/>
</dbReference>
<dbReference type="GO" id="GO:0004557">
    <property type="term" value="F:alpha-galactosidase activity"/>
    <property type="evidence" value="ECO:0007669"/>
    <property type="project" value="TreeGrafter"/>
</dbReference>
<dbReference type="PRINTS" id="PR00740">
    <property type="entry name" value="GLHYDRLASE27"/>
</dbReference>
<dbReference type="InterPro" id="IPR017853">
    <property type="entry name" value="GH"/>
</dbReference>